<comment type="function">
    <text evidence="4">PPIases accelerate the folding of proteins. It catalyzes the cis-trans isomerization of proline imidic peptide bonds in oligopeptides.</text>
</comment>
<dbReference type="PROSITE" id="PS50072">
    <property type="entry name" value="CSA_PPIASE_2"/>
    <property type="match status" value="1"/>
</dbReference>
<dbReference type="InterPro" id="IPR002130">
    <property type="entry name" value="Cyclophilin-type_PPIase_dom"/>
</dbReference>
<dbReference type="GO" id="GO:0003755">
    <property type="term" value="F:peptidyl-prolyl cis-trans isomerase activity"/>
    <property type="evidence" value="ECO:0007669"/>
    <property type="project" value="UniProtKB-UniRule"/>
</dbReference>
<keyword evidence="3 4" id="KW-0413">Isomerase</keyword>
<evidence type="ECO:0000256" key="4">
    <source>
        <dbReference type="RuleBase" id="RU363019"/>
    </source>
</evidence>
<dbReference type="STRING" id="1193051.LEP1GSC017_3363"/>
<name>A0A4R8MXG8_LEPME</name>
<dbReference type="Pfam" id="PF00160">
    <property type="entry name" value="Pro_isomerase"/>
    <property type="match status" value="1"/>
</dbReference>
<feature type="domain" description="PPIase cyclophilin-type" evidence="5">
    <location>
        <begin position="69"/>
        <end position="273"/>
    </location>
</feature>
<sequence length="293" mass="32879">MKSSVMNKLSFFAFSFLALTQTVFCSDQTFKKITYEPVSYSPSKVIVKRQDVTSVKLPDKPAIYAVFTTTAGDLVLELYDTAAPKTVQNFIDLAQGEKEFKTDKGSERRPYYDGLKFHRVIENFMAQGGCPRGDGTGGPGFQIEDEINGKALGLDKVKIKDAPQYQSQLQRAVLAEFKIQSRAEFEEKRTEVEKAYQEAMELPVLEVLHRVGYRYNEVLPSKRAVRGALAMANAGPNTNGSQFFINQVDTPHLDGLHTVFGFLVSGYDVLDRIIEKGNLQTTIRKVVIIDKRQ</sequence>
<protein>
    <recommendedName>
        <fullName evidence="4">Peptidyl-prolyl cis-trans isomerase</fullName>
        <shortName evidence="4">PPIase</shortName>
        <ecNumber evidence="4">5.2.1.8</ecNumber>
    </recommendedName>
</protein>
<dbReference type="EC" id="5.2.1.8" evidence="4"/>
<reference evidence="6 7" key="1">
    <citation type="submission" date="2019-03" db="EMBL/GenBank/DDBJ databases">
        <title>Genomic Encyclopedia of Archaeal and Bacterial Type Strains, Phase II (KMG-II): from individual species to whole genera.</title>
        <authorList>
            <person name="Goeker M."/>
        </authorList>
    </citation>
    <scope>NUCLEOTIDE SEQUENCE [LARGE SCALE GENOMIC DNA]</scope>
    <source>
        <strain evidence="6 7">DSM 21537</strain>
    </source>
</reference>
<comment type="caution">
    <text evidence="6">The sequence shown here is derived from an EMBL/GenBank/DDBJ whole genome shotgun (WGS) entry which is preliminary data.</text>
</comment>
<keyword evidence="4" id="KW-0732">Signal</keyword>
<evidence type="ECO:0000256" key="3">
    <source>
        <dbReference type="ARBA" id="ARBA00023235"/>
    </source>
</evidence>
<dbReference type="SUPFAM" id="SSF50891">
    <property type="entry name" value="Cyclophilin-like"/>
    <property type="match status" value="1"/>
</dbReference>
<feature type="chain" id="PRO_5021007838" description="Peptidyl-prolyl cis-trans isomerase" evidence="4">
    <location>
        <begin position="19"/>
        <end position="293"/>
    </location>
</feature>
<proteinExistence type="inferred from homology"/>
<dbReference type="InterPro" id="IPR029000">
    <property type="entry name" value="Cyclophilin-like_dom_sf"/>
</dbReference>
<evidence type="ECO:0000313" key="7">
    <source>
        <dbReference type="Proteomes" id="UP000294684"/>
    </source>
</evidence>
<gene>
    <name evidence="6" type="ORF">CLV96_0603</name>
</gene>
<dbReference type="Gene3D" id="2.40.100.10">
    <property type="entry name" value="Cyclophilin-like"/>
    <property type="match status" value="1"/>
</dbReference>
<dbReference type="PRINTS" id="PR00153">
    <property type="entry name" value="CSAPPISMRASE"/>
</dbReference>
<keyword evidence="2 4" id="KW-0697">Rotamase</keyword>
<accession>A0A4R8MXG8</accession>
<dbReference type="InterPro" id="IPR044666">
    <property type="entry name" value="Cyclophilin_A-like"/>
</dbReference>
<dbReference type="PANTHER" id="PTHR45625:SF4">
    <property type="entry name" value="PEPTIDYLPROLYL ISOMERASE DOMAIN AND WD REPEAT-CONTAINING PROTEIN 1"/>
    <property type="match status" value="1"/>
</dbReference>
<organism evidence="6 7">
    <name type="scientific">Leptospira meyeri</name>
    <dbReference type="NCBI Taxonomy" id="29508"/>
    <lineage>
        <taxon>Bacteria</taxon>
        <taxon>Pseudomonadati</taxon>
        <taxon>Spirochaetota</taxon>
        <taxon>Spirochaetia</taxon>
        <taxon>Leptospirales</taxon>
        <taxon>Leptospiraceae</taxon>
        <taxon>Leptospira</taxon>
    </lineage>
</organism>
<dbReference type="EMBL" id="SORO01000001">
    <property type="protein sequence ID" value="TDY71636.1"/>
    <property type="molecule type" value="Genomic_DNA"/>
</dbReference>
<comment type="similarity">
    <text evidence="1 4">Belongs to the cyclophilin-type PPIase family.</text>
</comment>
<dbReference type="InterPro" id="IPR020892">
    <property type="entry name" value="Cyclophilin-type_PPIase_CS"/>
</dbReference>
<dbReference type="CDD" id="cd00317">
    <property type="entry name" value="cyclophilin"/>
    <property type="match status" value="1"/>
</dbReference>
<evidence type="ECO:0000259" key="5">
    <source>
        <dbReference type="PROSITE" id="PS50072"/>
    </source>
</evidence>
<comment type="catalytic activity">
    <reaction evidence="4">
        <text>[protein]-peptidylproline (omega=180) = [protein]-peptidylproline (omega=0)</text>
        <dbReference type="Rhea" id="RHEA:16237"/>
        <dbReference type="Rhea" id="RHEA-COMP:10747"/>
        <dbReference type="Rhea" id="RHEA-COMP:10748"/>
        <dbReference type="ChEBI" id="CHEBI:83833"/>
        <dbReference type="ChEBI" id="CHEBI:83834"/>
        <dbReference type="EC" id="5.2.1.8"/>
    </reaction>
</comment>
<dbReference type="AlphaFoldDB" id="A0A4R8MXG8"/>
<feature type="signal peptide" evidence="4">
    <location>
        <begin position="1"/>
        <end position="18"/>
    </location>
</feature>
<dbReference type="OrthoDB" id="9807797at2"/>
<dbReference type="Proteomes" id="UP000294684">
    <property type="component" value="Unassembled WGS sequence"/>
</dbReference>
<keyword evidence="7" id="KW-1185">Reference proteome</keyword>
<dbReference type="PROSITE" id="PS00170">
    <property type="entry name" value="CSA_PPIASE_1"/>
    <property type="match status" value="1"/>
</dbReference>
<dbReference type="GO" id="GO:0006457">
    <property type="term" value="P:protein folding"/>
    <property type="evidence" value="ECO:0007669"/>
    <property type="project" value="InterPro"/>
</dbReference>
<dbReference type="PANTHER" id="PTHR45625">
    <property type="entry name" value="PEPTIDYL-PROLYL CIS-TRANS ISOMERASE-RELATED"/>
    <property type="match status" value="1"/>
</dbReference>
<evidence type="ECO:0000256" key="2">
    <source>
        <dbReference type="ARBA" id="ARBA00023110"/>
    </source>
</evidence>
<evidence type="ECO:0000256" key="1">
    <source>
        <dbReference type="ARBA" id="ARBA00007365"/>
    </source>
</evidence>
<evidence type="ECO:0000313" key="6">
    <source>
        <dbReference type="EMBL" id="TDY71636.1"/>
    </source>
</evidence>